<evidence type="ECO:0000313" key="5">
    <source>
        <dbReference type="EMBL" id="GIZ43156.1"/>
    </source>
</evidence>
<dbReference type="PANTHER" id="PTHR33136:SF95">
    <property type="entry name" value="PROTEIN RALF-LIKE 33-RELATED"/>
    <property type="match status" value="1"/>
</dbReference>
<evidence type="ECO:0000256" key="4">
    <source>
        <dbReference type="SAM" id="SignalP"/>
    </source>
</evidence>
<dbReference type="AlphaFoldDB" id="A0A9P3FD99"/>
<dbReference type="GO" id="GO:0019722">
    <property type="term" value="P:calcium-mediated signaling"/>
    <property type="evidence" value="ECO:0007669"/>
    <property type="project" value="TreeGrafter"/>
</dbReference>
<dbReference type="Proteomes" id="UP000825890">
    <property type="component" value="Unassembled WGS sequence"/>
</dbReference>
<dbReference type="RefSeq" id="XP_044657643.1">
    <property type="nucleotide sequence ID" value="XM_044801708.1"/>
</dbReference>
<dbReference type="OrthoDB" id="3941347at2759"/>
<evidence type="ECO:0000313" key="6">
    <source>
        <dbReference type="Proteomes" id="UP000825890"/>
    </source>
</evidence>
<dbReference type="EMBL" id="BOLY01000004">
    <property type="protein sequence ID" value="GIZ43156.1"/>
    <property type="molecule type" value="Genomic_DNA"/>
</dbReference>
<organism evidence="5 6">
    <name type="scientific">Cercospora kikuchii</name>
    <dbReference type="NCBI Taxonomy" id="84275"/>
    <lineage>
        <taxon>Eukaryota</taxon>
        <taxon>Fungi</taxon>
        <taxon>Dikarya</taxon>
        <taxon>Ascomycota</taxon>
        <taxon>Pezizomycotina</taxon>
        <taxon>Dothideomycetes</taxon>
        <taxon>Dothideomycetidae</taxon>
        <taxon>Mycosphaerellales</taxon>
        <taxon>Mycosphaerellaceae</taxon>
        <taxon>Cercospora</taxon>
    </lineage>
</organism>
<evidence type="ECO:0000256" key="2">
    <source>
        <dbReference type="ARBA" id="ARBA00022729"/>
    </source>
</evidence>
<name>A0A9P3FD99_9PEZI</name>
<feature type="signal peptide" evidence="4">
    <location>
        <begin position="1"/>
        <end position="18"/>
    </location>
</feature>
<feature type="chain" id="PRO_5040510281" evidence="4">
    <location>
        <begin position="19"/>
        <end position="117"/>
    </location>
</feature>
<gene>
    <name evidence="5" type="ORF">CKM354_000639400</name>
</gene>
<comment type="caution">
    <text evidence="5">The sequence shown here is derived from an EMBL/GenBank/DDBJ whole genome shotgun (WGS) entry which is preliminary data.</text>
</comment>
<sequence>MMNPILIAALATLALGSAIPSIQDDLSISRRGLDGDLLLADLVPHLVRRDFADSDILEVSLVDGSKRYISYGALKRNGIPCSRRGNSFTNCRPGQPANEWQRGCSAITRCRVANAGA</sequence>
<accession>A0A9P3FD99</accession>
<keyword evidence="3" id="KW-1015">Disulfide bond</keyword>
<dbReference type="PANTHER" id="PTHR33136">
    <property type="entry name" value="RAPID ALKALINIZATION FACTOR-LIKE"/>
    <property type="match status" value="1"/>
</dbReference>
<keyword evidence="2 4" id="KW-0732">Signal</keyword>
<reference evidence="5 6" key="1">
    <citation type="submission" date="2021-01" db="EMBL/GenBank/DDBJ databases">
        <title>Cercospora kikuchii MAFF 305040 whole genome shotgun sequence.</title>
        <authorList>
            <person name="Kashiwa T."/>
            <person name="Suzuki T."/>
        </authorList>
    </citation>
    <scope>NUCLEOTIDE SEQUENCE [LARGE SCALE GENOMIC DNA]</scope>
    <source>
        <strain evidence="5 6">MAFF 305040</strain>
    </source>
</reference>
<evidence type="ECO:0000256" key="3">
    <source>
        <dbReference type="ARBA" id="ARBA00023157"/>
    </source>
</evidence>
<dbReference type="GeneID" id="68291969"/>
<proteinExistence type="inferred from homology"/>
<dbReference type="InterPro" id="IPR008801">
    <property type="entry name" value="RALF"/>
</dbReference>
<evidence type="ECO:0000256" key="1">
    <source>
        <dbReference type="ARBA" id="ARBA00009178"/>
    </source>
</evidence>
<protein>
    <submittedName>
        <fullName evidence="5">Uncharacterized protein</fullName>
    </submittedName>
</protein>
<keyword evidence="6" id="KW-1185">Reference proteome</keyword>
<comment type="similarity">
    <text evidence="1">Belongs to the plant rapid alkalinization factor (RALF) family.</text>
</comment>
<dbReference type="Pfam" id="PF05498">
    <property type="entry name" value="RALF"/>
    <property type="match status" value="1"/>
</dbReference>